<dbReference type="GO" id="GO:0003677">
    <property type="term" value="F:DNA binding"/>
    <property type="evidence" value="ECO:0007669"/>
    <property type="project" value="InterPro"/>
</dbReference>
<dbReference type="InterPro" id="IPR010982">
    <property type="entry name" value="Lambda_DNA-bd_dom_sf"/>
</dbReference>
<dbReference type="OrthoDB" id="2508844at2"/>
<dbReference type="CDD" id="cd00093">
    <property type="entry name" value="HTH_XRE"/>
    <property type="match status" value="1"/>
</dbReference>
<dbReference type="Pfam" id="PF01381">
    <property type="entry name" value="HTH_3"/>
    <property type="match status" value="1"/>
</dbReference>
<dbReference type="Proteomes" id="UP000318102">
    <property type="component" value="Unassembled WGS sequence"/>
</dbReference>
<dbReference type="PROSITE" id="PS50943">
    <property type="entry name" value="HTH_CROC1"/>
    <property type="match status" value="1"/>
</dbReference>
<protein>
    <submittedName>
        <fullName evidence="2">Helix-turn-helix transcriptional regulator</fullName>
    </submittedName>
</protein>
<dbReference type="InterPro" id="IPR001387">
    <property type="entry name" value="Cro/C1-type_HTH"/>
</dbReference>
<evidence type="ECO:0000313" key="3">
    <source>
        <dbReference type="Proteomes" id="UP000318102"/>
    </source>
</evidence>
<proteinExistence type="predicted"/>
<comment type="caution">
    <text evidence="2">The sequence shown here is derived from an EMBL/GenBank/DDBJ whole genome shotgun (WGS) entry which is preliminary data.</text>
</comment>
<evidence type="ECO:0000313" key="2">
    <source>
        <dbReference type="EMBL" id="TVX92415.1"/>
    </source>
</evidence>
<keyword evidence="3" id="KW-1185">Reference proteome</keyword>
<evidence type="ECO:0000259" key="1">
    <source>
        <dbReference type="PROSITE" id="PS50943"/>
    </source>
</evidence>
<name>A0A559IXQ1_9BACL</name>
<reference evidence="2 3" key="1">
    <citation type="submission" date="2019-07" db="EMBL/GenBank/DDBJ databases">
        <authorList>
            <person name="Kim J."/>
        </authorList>
    </citation>
    <scope>NUCLEOTIDE SEQUENCE [LARGE SCALE GENOMIC DNA]</scope>
    <source>
        <strain evidence="2 3">N4</strain>
    </source>
</reference>
<dbReference type="Gene3D" id="1.10.260.40">
    <property type="entry name" value="lambda repressor-like DNA-binding domains"/>
    <property type="match status" value="1"/>
</dbReference>
<dbReference type="SUPFAM" id="SSF47413">
    <property type="entry name" value="lambda repressor-like DNA-binding domains"/>
    <property type="match status" value="1"/>
</dbReference>
<accession>A0A559IXQ1</accession>
<feature type="domain" description="HTH cro/C1-type" evidence="1">
    <location>
        <begin position="9"/>
        <end position="64"/>
    </location>
</feature>
<dbReference type="SMART" id="SM00530">
    <property type="entry name" value="HTH_XRE"/>
    <property type="match status" value="1"/>
</dbReference>
<dbReference type="EMBL" id="VNJK01000001">
    <property type="protein sequence ID" value="TVX92415.1"/>
    <property type="molecule type" value="Genomic_DNA"/>
</dbReference>
<gene>
    <name evidence="2" type="ORF">FPZ44_04680</name>
</gene>
<organism evidence="2 3">
    <name type="scientific">Paenibacillus agilis</name>
    <dbReference type="NCBI Taxonomy" id="3020863"/>
    <lineage>
        <taxon>Bacteria</taxon>
        <taxon>Bacillati</taxon>
        <taxon>Bacillota</taxon>
        <taxon>Bacilli</taxon>
        <taxon>Bacillales</taxon>
        <taxon>Paenibacillaceae</taxon>
        <taxon>Paenibacillus</taxon>
    </lineage>
</organism>
<dbReference type="AlphaFoldDB" id="A0A559IXQ1"/>
<dbReference type="RefSeq" id="WP_144987861.1">
    <property type="nucleotide sequence ID" value="NZ_VNJK01000001.1"/>
</dbReference>
<sequence length="424" mass="49065">MIVTFADMIRHRRSNLELTMDKLAEKANIRKSTISKIENGEVKKPEFKTIKSLAEALDISYDDYIGIYISLERNSDAMLDILQEAISTSNSILLITDIAIKYLELPHLDSYDAIEQMFTSANNVNDTSIKLSLFKTVVNYSRSHGVMTYIAKGMYQVYLIERNDFSKLEASYQSGKNVLAYVDFLSLEEQIKLYYCLENHAYALLKFNESIDFSMIVIDIDIYKSEFSAHATFNICNCYYYLNDFAKSEIFLDEYKKYSFSFVKDNVQFMTGCINGRSGKIELGIEQLEQYFKVTSPFNFVYVVTMLMDLYLIKSDLISARDLLTYEAEMKNSLNLEYTTPDKKARMAYFYQLAGNALISQDVEKAFDYYLESALEYMKIGLYDRALGSVMLINESILEDHSLLSIEIVRKINEVYKQIINKKI</sequence>